<sequence length="696" mass="80089">MVGLNMNKLSKKFYIYALLLAVFITLSAFLGYNYFSNAIENQVKSRALFETESKIKLVESTFKVQEQIVEDIASFIKIEPSREDIKKYLEVLMKEREQFTAVYIGMADGELLAGEDWNQPSDYIVTERPWYVEAAKGKKLVYTEVYHDAYLDKSTITIARPFYDKAGELKGVIAADIDLSTISQILNPYGSDDEGVSFLVDSNGVVIGYDANNVNKSEDKITIFEIFPEFKPNSEKFIENMKYEENQGFLSYYYIESLDMFLVNFVPVTGTLKTGQQLMLIFMIFASVLLIVIFVFIIFQRRNIIRPVEELVDDILNIPMRLDVDYRINEDDDLLYEVRKTINELLTNKNELLKKMEVAQDEITTIAITTESMLAINRAANTNREINEIYDLILTESLKAIKHAKLGSVMIKEDNELKVVAHRGYRSTEINEFSLPIEESFIYRATNGKLDTVALINDVSNFEIFVPLETTEGEYYIKSSIVAPLYVKNVFYGCINLDAIYENAFDEKDLKLMEFIQTNTEIAISNYIMNHANFYLATHDSLTGVYNRSYFTQLFESFKERAARYNETFHLVMFDLNNLKYINDNFGHLAGDEAIKTFAKRLSVIIRRSDVFARYAGDEFIAIFLNTDYDSLTIRLNELLENMEQSSIVVDSGTIIVSFSYGIATFGEDSTSLDELIRIADKRMYEMKNKNRKIKG</sequence>
<dbReference type="Gene3D" id="3.30.70.270">
    <property type="match status" value="1"/>
</dbReference>
<dbReference type="InterPro" id="IPR029151">
    <property type="entry name" value="Sensor-like_sf"/>
</dbReference>
<dbReference type="InterPro" id="IPR029787">
    <property type="entry name" value="Nucleotide_cyclase"/>
</dbReference>
<evidence type="ECO:0000256" key="1">
    <source>
        <dbReference type="ARBA" id="ARBA00004651"/>
    </source>
</evidence>
<feature type="transmembrane region" description="Helical" evidence="6">
    <location>
        <begin position="278"/>
        <end position="299"/>
    </location>
</feature>
<dbReference type="SMART" id="SM00267">
    <property type="entry name" value="GGDEF"/>
    <property type="match status" value="1"/>
</dbReference>
<keyword evidence="9" id="KW-1185">Reference proteome</keyword>
<comment type="subcellular location">
    <subcellularLocation>
        <location evidence="1">Cell membrane</location>
        <topology evidence="1">Multi-pass membrane protein</topology>
    </subcellularLocation>
</comment>
<dbReference type="GO" id="GO:0052621">
    <property type="term" value="F:diguanylate cyclase activity"/>
    <property type="evidence" value="ECO:0007669"/>
    <property type="project" value="TreeGrafter"/>
</dbReference>
<dbReference type="PANTHER" id="PTHR45138">
    <property type="entry name" value="REGULATORY COMPONENTS OF SENSORY TRANSDUCTION SYSTEM"/>
    <property type="match status" value="1"/>
</dbReference>
<keyword evidence="3 6" id="KW-0812">Transmembrane</keyword>
<dbReference type="InterPro" id="IPR000160">
    <property type="entry name" value="GGDEF_dom"/>
</dbReference>
<dbReference type="InterPro" id="IPR033479">
    <property type="entry name" value="dCache_1"/>
</dbReference>
<dbReference type="CDD" id="cd18773">
    <property type="entry name" value="PDC1_HK_sensor"/>
    <property type="match status" value="1"/>
</dbReference>
<dbReference type="OrthoDB" id="9759607at2"/>
<dbReference type="Pfam" id="PF02743">
    <property type="entry name" value="dCache_1"/>
    <property type="match status" value="1"/>
</dbReference>
<dbReference type="Gene3D" id="3.30.450.20">
    <property type="entry name" value="PAS domain"/>
    <property type="match status" value="2"/>
</dbReference>
<evidence type="ECO:0000256" key="3">
    <source>
        <dbReference type="ARBA" id="ARBA00022692"/>
    </source>
</evidence>
<keyword evidence="4 6" id="KW-1133">Transmembrane helix</keyword>
<dbReference type="GO" id="GO:0005886">
    <property type="term" value="C:plasma membrane"/>
    <property type="evidence" value="ECO:0007669"/>
    <property type="project" value="UniProtKB-SubCell"/>
</dbReference>
<comment type="caution">
    <text evidence="8">The sequence shown here is derived from an EMBL/GenBank/DDBJ whole genome shotgun (WGS) entry which is preliminary data.</text>
</comment>
<dbReference type="SUPFAM" id="SSF55073">
    <property type="entry name" value="Nucleotide cyclase"/>
    <property type="match status" value="1"/>
</dbReference>
<dbReference type="NCBIfam" id="TIGR00254">
    <property type="entry name" value="GGDEF"/>
    <property type="match status" value="1"/>
</dbReference>
<keyword evidence="2" id="KW-1003">Cell membrane</keyword>
<evidence type="ECO:0000256" key="6">
    <source>
        <dbReference type="SAM" id="Phobius"/>
    </source>
</evidence>
<name>A0A4Z0D8C9_9FIRM</name>
<dbReference type="InterPro" id="IPR050469">
    <property type="entry name" value="Diguanylate_Cyclase"/>
</dbReference>
<feature type="domain" description="GGDEF" evidence="7">
    <location>
        <begin position="567"/>
        <end position="696"/>
    </location>
</feature>
<evidence type="ECO:0000259" key="7">
    <source>
        <dbReference type="PROSITE" id="PS50887"/>
    </source>
</evidence>
<proteinExistence type="predicted"/>
<evidence type="ECO:0000256" key="5">
    <source>
        <dbReference type="ARBA" id="ARBA00023136"/>
    </source>
</evidence>
<feature type="transmembrane region" description="Helical" evidence="6">
    <location>
        <begin position="13"/>
        <end position="35"/>
    </location>
</feature>
<dbReference type="SUPFAM" id="SSF103190">
    <property type="entry name" value="Sensory domain-like"/>
    <property type="match status" value="1"/>
</dbReference>
<dbReference type="SUPFAM" id="SSF55781">
    <property type="entry name" value="GAF domain-like"/>
    <property type="match status" value="1"/>
</dbReference>
<evidence type="ECO:0000313" key="9">
    <source>
        <dbReference type="Proteomes" id="UP000298381"/>
    </source>
</evidence>
<dbReference type="EMBL" id="SRIB01000003">
    <property type="protein sequence ID" value="TFZ41128.1"/>
    <property type="molecule type" value="Genomic_DNA"/>
</dbReference>
<protein>
    <submittedName>
        <fullName evidence="8">Diguanylate cyclase</fullName>
    </submittedName>
</protein>
<dbReference type="PANTHER" id="PTHR45138:SF9">
    <property type="entry name" value="DIGUANYLATE CYCLASE DGCM-RELATED"/>
    <property type="match status" value="1"/>
</dbReference>
<keyword evidence="5 6" id="KW-0472">Membrane</keyword>
<evidence type="ECO:0000313" key="8">
    <source>
        <dbReference type="EMBL" id="TFZ41128.1"/>
    </source>
</evidence>
<dbReference type="InterPro" id="IPR043128">
    <property type="entry name" value="Rev_trsase/Diguanyl_cyclase"/>
</dbReference>
<reference evidence="8 9" key="1">
    <citation type="submission" date="2019-03" db="EMBL/GenBank/DDBJ databases">
        <title>Draft genome sequence data and analysis of a Fermenting Bacterium, Soehngenia longevitae strain 1933PT, isolated from petroleum reservoir in Azerbaijan.</title>
        <authorList>
            <person name="Grouzdev D.S."/>
            <person name="Bidzhieva S.K."/>
            <person name="Sokolova D.S."/>
            <person name="Tourova T.P."/>
            <person name="Poltaraus A.B."/>
            <person name="Nazina T.N."/>
        </authorList>
    </citation>
    <scope>NUCLEOTIDE SEQUENCE [LARGE SCALE GENOMIC DNA]</scope>
    <source>
        <strain evidence="8 9">1933P</strain>
    </source>
</reference>
<dbReference type="Gene3D" id="3.30.450.40">
    <property type="match status" value="1"/>
</dbReference>
<accession>A0A4Z0D8C9</accession>
<dbReference type="AlphaFoldDB" id="A0A4Z0D8C9"/>
<evidence type="ECO:0000256" key="4">
    <source>
        <dbReference type="ARBA" id="ARBA00022989"/>
    </source>
</evidence>
<dbReference type="Proteomes" id="UP000298381">
    <property type="component" value="Unassembled WGS sequence"/>
</dbReference>
<dbReference type="InterPro" id="IPR029016">
    <property type="entry name" value="GAF-like_dom_sf"/>
</dbReference>
<organism evidence="8 9">
    <name type="scientific">Soehngenia longivitae</name>
    <dbReference type="NCBI Taxonomy" id="2562294"/>
    <lineage>
        <taxon>Bacteria</taxon>
        <taxon>Bacillati</taxon>
        <taxon>Bacillota</taxon>
        <taxon>Tissierellia</taxon>
        <taxon>Tissierellales</taxon>
        <taxon>Tissierellaceae</taxon>
        <taxon>Soehngenia</taxon>
    </lineage>
</organism>
<evidence type="ECO:0000256" key="2">
    <source>
        <dbReference type="ARBA" id="ARBA00022475"/>
    </source>
</evidence>
<dbReference type="PROSITE" id="PS50887">
    <property type="entry name" value="GGDEF"/>
    <property type="match status" value="1"/>
</dbReference>
<dbReference type="Pfam" id="PF00990">
    <property type="entry name" value="GGDEF"/>
    <property type="match status" value="1"/>
</dbReference>
<dbReference type="CDD" id="cd01949">
    <property type="entry name" value="GGDEF"/>
    <property type="match status" value="1"/>
</dbReference>
<gene>
    <name evidence="8" type="ORF">E4100_03250</name>
</gene>